<evidence type="ECO:0000256" key="1">
    <source>
        <dbReference type="SAM" id="Phobius"/>
    </source>
</evidence>
<name>A0ABY4ZVQ0_9CAUL</name>
<evidence type="ECO:0000313" key="3">
    <source>
        <dbReference type="Proteomes" id="UP001057520"/>
    </source>
</evidence>
<proteinExistence type="predicted"/>
<sequence length="190" mass="20392">MDIEIGAEAKDKSLNRKVAITVVALSIFMGLAGVKDGNIVQAMQQAQSDSVDAWNEYQATKTKLHIDETALNQTRLMALTDDRRATDAIQVETLRLRAEIAKYRAEVPALKAKAEGFSAQYDALNVHDDQFDASDALISIAVSIAAVAALVEIPVALWASWGFGALGVVMGLAGFLGWSLHSAFMSKLLG</sequence>
<feature type="transmembrane region" description="Helical" evidence="1">
    <location>
        <begin position="18"/>
        <end position="34"/>
    </location>
</feature>
<reference evidence="2 3" key="1">
    <citation type="submission" date="2022-04" db="EMBL/GenBank/DDBJ databases">
        <title>Genome sequence of soybean root-associated Caulobacter segnis RL271.</title>
        <authorList>
            <person name="Longley R."/>
            <person name="Bonito G."/>
            <person name="Trigodet F."/>
            <person name="Crosson S."/>
            <person name="Fiebig A."/>
        </authorList>
    </citation>
    <scope>NUCLEOTIDE SEQUENCE [LARGE SCALE GENOMIC DNA]</scope>
    <source>
        <strain evidence="2 3">RL271</strain>
    </source>
</reference>
<dbReference type="InterPro" id="IPR025570">
    <property type="entry name" value="DUF4337"/>
</dbReference>
<feature type="transmembrane region" description="Helical" evidence="1">
    <location>
        <begin position="163"/>
        <end position="184"/>
    </location>
</feature>
<organism evidence="2 3">
    <name type="scientific">Caulobacter segnis</name>
    <dbReference type="NCBI Taxonomy" id="88688"/>
    <lineage>
        <taxon>Bacteria</taxon>
        <taxon>Pseudomonadati</taxon>
        <taxon>Pseudomonadota</taxon>
        <taxon>Alphaproteobacteria</taxon>
        <taxon>Caulobacterales</taxon>
        <taxon>Caulobacteraceae</taxon>
        <taxon>Caulobacter</taxon>
    </lineage>
</organism>
<dbReference type="Pfam" id="PF14235">
    <property type="entry name" value="DUF4337"/>
    <property type="match status" value="1"/>
</dbReference>
<keyword evidence="1" id="KW-0812">Transmembrane</keyword>
<evidence type="ECO:0000313" key="2">
    <source>
        <dbReference type="EMBL" id="USQ96006.1"/>
    </source>
</evidence>
<protein>
    <submittedName>
        <fullName evidence="2">DUF4337 domain-containing protein</fullName>
    </submittedName>
</protein>
<keyword evidence="1" id="KW-1133">Transmembrane helix</keyword>
<keyword evidence="3" id="KW-1185">Reference proteome</keyword>
<gene>
    <name evidence="2" type="ORF">MZV50_26310</name>
</gene>
<dbReference type="EMBL" id="CP096040">
    <property type="protein sequence ID" value="USQ96006.1"/>
    <property type="molecule type" value="Genomic_DNA"/>
</dbReference>
<keyword evidence="1" id="KW-0472">Membrane</keyword>
<dbReference type="Proteomes" id="UP001057520">
    <property type="component" value="Chromosome"/>
</dbReference>
<feature type="transmembrane region" description="Helical" evidence="1">
    <location>
        <begin position="136"/>
        <end position="157"/>
    </location>
</feature>
<accession>A0ABY4ZVQ0</accession>